<dbReference type="Gene3D" id="3.40.630.30">
    <property type="match status" value="1"/>
</dbReference>
<accession>A0ABD4ZZ67</accession>
<sequence length="351" mass="41628">MENKDAIKLVKFKDLNLEDPFFDSLRDDYEGFNDWFKRKALSNSNAYVLFKSDGMLQAFLYLKRERDEDTTISPSLPQCNKLKVGTFKVEAHKTSLGQRFMNIIVQALIRYHFDLTYVTFYPKQVQLKNLFKKYGFEKWGMKNNEEVYYKDLKVKNNTFKDFPRINEKRLVNKFLLGIYPKYHTELFPDSKLCNEKDFVRKDISFSNSIIKCYLGGMEEMSNFKPNDLIAIYRTKDNWADSAFYNSVVTSVCTVIDTRNINDFTDFSSFKKYVGKETIFSEQELKRFYETKRYPYIVKMLYNFPLNKRITNGELRTKLNIALDYWGCAELNNNQFNAILKYGGINEDFIIN</sequence>
<protein>
    <recommendedName>
        <fullName evidence="3">Lj965 prophage protein</fullName>
    </recommendedName>
</protein>
<evidence type="ECO:0000313" key="2">
    <source>
        <dbReference type="Proteomes" id="UP001169713"/>
    </source>
</evidence>
<evidence type="ECO:0008006" key="3">
    <source>
        <dbReference type="Google" id="ProtNLM"/>
    </source>
</evidence>
<reference evidence="1" key="1">
    <citation type="submission" date="2023-07" db="EMBL/GenBank/DDBJ databases">
        <title>Whole Genome Sequencing of Colonoscopy isolates.</title>
        <authorList>
            <person name="Surve S.V."/>
            <person name="Valls R.A."/>
            <person name="Barrak K.E."/>
            <person name="Gardner T.B."/>
            <person name="O'Toole G.A."/>
        </authorList>
    </citation>
    <scope>NUCLEOTIDE SEQUENCE</scope>
    <source>
        <strain evidence="1">GP0003</strain>
    </source>
</reference>
<proteinExistence type="predicted"/>
<dbReference type="RefSeq" id="WP_285050847.1">
    <property type="nucleotide sequence ID" value="NZ_JASOVZ010000001.1"/>
</dbReference>
<dbReference type="InterPro" id="IPR016181">
    <property type="entry name" value="Acyl_CoA_acyltransferase"/>
</dbReference>
<dbReference type="SUPFAM" id="SSF55729">
    <property type="entry name" value="Acyl-CoA N-acyltransferases (Nat)"/>
    <property type="match status" value="1"/>
</dbReference>
<evidence type="ECO:0000313" key="1">
    <source>
        <dbReference type="EMBL" id="MDO6360821.1"/>
    </source>
</evidence>
<dbReference type="AlphaFoldDB" id="A0ABD4ZZ67"/>
<comment type="caution">
    <text evidence="1">The sequence shown here is derived from an EMBL/GenBank/DDBJ whole genome shotgun (WGS) entry which is preliminary data.</text>
</comment>
<gene>
    <name evidence="1" type="ORF">Q4436_01625</name>
</gene>
<name>A0ABD4ZZ67_9LACO</name>
<dbReference type="Proteomes" id="UP001169713">
    <property type="component" value="Unassembled WGS sequence"/>
</dbReference>
<dbReference type="EMBL" id="JAUONS010000001">
    <property type="protein sequence ID" value="MDO6360821.1"/>
    <property type="molecule type" value="Genomic_DNA"/>
</dbReference>
<organism evidence="1 2">
    <name type="scientific">Lactobacillus paragasseri</name>
    <dbReference type="NCBI Taxonomy" id="2107999"/>
    <lineage>
        <taxon>Bacteria</taxon>
        <taxon>Bacillati</taxon>
        <taxon>Bacillota</taxon>
        <taxon>Bacilli</taxon>
        <taxon>Lactobacillales</taxon>
        <taxon>Lactobacillaceae</taxon>
        <taxon>Lactobacillus</taxon>
    </lineage>
</organism>